<dbReference type="SUPFAM" id="SSF141868">
    <property type="entry name" value="EAL domain-like"/>
    <property type="match status" value="1"/>
</dbReference>
<sequence>MACNHCVVRELNFQIKAHGELNLRVLPEVIHHLSRSNTIHKVEENVITIKEAEARDLLDFCNDHMESGKIEFRIDDQAWRPLSEMSTVMDMKWIDEVITKGLVTCYFQPIVNVREEIFAYELLSRFKKEDGSLIYPNEIFAAARNRGRLYALDRLCRMTAVKYAAPLNKKTFINFIPTSIYAPEFCLRSTVELANQLGVDPSLFVFEVVETEKVDDLAHLKAILTYYKDRGFEYALDDVGEGFSTIEMLLELKPHYMKLDMKYVQGVSSDPNKQKIAKQFLEKALEIQSVPLAEGVEFREDFEWLKQSGYQLFQGYLFGKPDPIPKQ</sequence>
<dbReference type="CDD" id="cd01948">
    <property type="entry name" value="EAL"/>
    <property type="match status" value="1"/>
</dbReference>
<dbReference type="PANTHER" id="PTHR33121">
    <property type="entry name" value="CYCLIC DI-GMP PHOSPHODIESTERASE PDEF"/>
    <property type="match status" value="1"/>
</dbReference>
<evidence type="ECO:0000259" key="1">
    <source>
        <dbReference type="PROSITE" id="PS50883"/>
    </source>
</evidence>
<evidence type="ECO:0000313" key="3">
    <source>
        <dbReference type="Proteomes" id="UP000187465"/>
    </source>
</evidence>
<comment type="caution">
    <text evidence="2">The sequence shown here is derived from an EMBL/GenBank/DDBJ whole genome shotgun (WGS) entry which is preliminary data.</text>
</comment>
<reference evidence="2 3" key="1">
    <citation type="submission" date="2016-10" db="EMBL/GenBank/DDBJ databases">
        <title>Paenibacillus species isolates.</title>
        <authorList>
            <person name="Beno S.M."/>
        </authorList>
    </citation>
    <scope>NUCLEOTIDE SEQUENCE [LARGE SCALE GENOMIC DNA]</scope>
    <source>
        <strain evidence="2 3">FSL H7-0604</strain>
    </source>
</reference>
<dbReference type="InterPro" id="IPR035919">
    <property type="entry name" value="EAL_sf"/>
</dbReference>
<dbReference type="AlphaFoldDB" id="A0A1R0X873"/>
<dbReference type="GO" id="GO:0071111">
    <property type="term" value="F:cyclic-guanylate-specific phosphodiesterase activity"/>
    <property type="evidence" value="ECO:0007669"/>
    <property type="project" value="InterPro"/>
</dbReference>
<dbReference type="PROSITE" id="PS50883">
    <property type="entry name" value="EAL"/>
    <property type="match status" value="1"/>
</dbReference>
<dbReference type="InterPro" id="IPR001633">
    <property type="entry name" value="EAL_dom"/>
</dbReference>
<protein>
    <submittedName>
        <fullName evidence="2">Diguanylate phosphodiesterase</fullName>
    </submittedName>
</protein>
<dbReference type="PANTHER" id="PTHR33121:SF70">
    <property type="entry name" value="SIGNALING PROTEIN YKOW"/>
    <property type="match status" value="1"/>
</dbReference>
<dbReference type="InterPro" id="IPR050706">
    <property type="entry name" value="Cyclic-di-GMP_PDE-like"/>
</dbReference>
<feature type="domain" description="EAL" evidence="1">
    <location>
        <begin position="87"/>
        <end position="327"/>
    </location>
</feature>
<proteinExistence type="predicted"/>
<dbReference type="Gene3D" id="3.20.20.450">
    <property type="entry name" value="EAL domain"/>
    <property type="match status" value="1"/>
</dbReference>
<name>A0A1R0X873_9BACL</name>
<dbReference type="EMBL" id="MKQP01000023">
    <property type="protein sequence ID" value="OMD30936.1"/>
    <property type="molecule type" value="Genomic_DNA"/>
</dbReference>
<accession>A0A1R0X873</accession>
<dbReference type="RefSeq" id="WP_076140612.1">
    <property type="nucleotide sequence ID" value="NZ_MKQL01000022.1"/>
</dbReference>
<dbReference type="Proteomes" id="UP000187465">
    <property type="component" value="Unassembled WGS sequence"/>
</dbReference>
<gene>
    <name evidence="2" type="ORF">BJP51_00890</name>
</gene>
<evidence type="ECO:0000313" key="2">
    <source>
        <dbReference type="EMBL" id="OMD30936.1"/>
    </source>
</evidence>
<dbReference type="SMART" id="SM00052">
    <property type="entry name" value="EAL"/>
    <property type="match status" value="1"/>
</dbReference>
<dbReference type="Pfam" id="PF00563">
    <property type="entry name" value="EAL"/>
    <property type="match status" value="1"/>
</dbReference>
<organism evidence="2 3">
    <name type="scientific">Paenibacillus odorifer</name>
    <dbReference type="NCBI Taxonomy" id="189426"/>
    <lineage>
        <taxon>Bacteria</taxon>
        <taxon>Bacillati</taxon>
        <taxon>Bacillota</taxon>
        <taxon>Bacilli</taxon>
        <taxon>Bacillales</taxon>
        <taxon>Paenibacillaceae</taxon>
        <taxon>Paenibacillus</taxon>
    </lineage>
</organism>